<evidence type="ECO:0000313" key="1">
    <source>
        <dbReference type="EMBL" id="CAI5777509.1"/>
    </source>
</evidence>
<gene>
    <name evidence="1" type="ORF">PODLI_1B003587</name>
</gene>
<sequence>MHRGGGGGGGRLRRGGGGSHVQFEALLLCAFFNKVTFSAYVKLLRSPQIALPFNEACYKWHCFLMQQ</sequence>
<dbReference type="EMBL" id="OX395131">
    <property type="protein sequence ID" value="CAI5777509.1"/>
    <property type="molecule type" value="Genomic_DNA"/>
</dbReference>
<reference evidence="1" key="1">
    <citation type="submission" date="2022-12" db="EMBL/GenBank/DDBJ databases">
        <authorList>
            <person name="Alioto T."/>
            <person name="Alioto T."/>
            <person name="Gomez Garrido J."/>
        </authorList>
    </citation>
    <scope>NUCLEOTIDE SEQUENCE</scope>
</reference>
<evidence type="ECO:0000313" key="2">
    <source>
        <dbReference type="Proteomes" id="UP001178461"/>
    </source>
</evidence>
<keyword evidence="2" id="KW-1185">Reference proteome</keyword>
<proteinExistence type="predicted"/>
<accession>A0AA35KHS2</accession>
<dbReference type="Proteomes" id="UP001178461">
    <property type="component" value="Chromosome 6"/>
</dbReference>
<dbReference type="AlphaFoldDB" id="A0AA35KHS2"/>
<name>A0AA35KHS2_9SAUR</name>
<organism evidence="1 2">
    <name type="scientific">Podarcis lilfordi</name>
    <name type="common">Lilford's wall lizard</name>
    <dbReference type="NCBI Taxonomy" id="74358"/>
    <lineage>
        <taxon>Eukaryota</taxon>
        <taxon>Metazoa</taxon>
        <taxon>Chordata</taxon>
        <taxon>Craniata</taxon>
        <taxon>Vertebrata</taxon>
        <taxon>Euteleostomi</taxon>
        <taxon>Lepidosauria</taxon>
        <taxon>Squamata</taxon>
        <taxon>Bifurcata</taxon>
        <taxon>Unidentata</taxon>
        <taxon>Episquamata</taxon>
        <taxon>Laterata</taxon>
        <taxon>Lacertibaenia</taxon>
        <taxon>Lacertidae</taxon>
        <taxon>Podarcis</taxon>
    </lineage>
</organism>
<protein>
    <submittedName>
        <fullName evidence="1">Uncharacterized protein</fullName>
    </submittedName>
</protein>